<accession>A0AAD6ZQK3</accession>
<keyword evidence="2" id="KW-1185">Reference proteome</keyword>
<dbReference type="Proteomes" id="UP001218218">
    <property type="component" value="Unassembled WGS sequence"/>
</dbReference>
<dbReference type="AlphaFoldDB" id="A0AAD6ZQK3"/>
<reference evidence="1" key="1">
    <citation type="submission" date="2023-03" db="EMBL/GenBank/DDBJ databases">
        <title>Massive genome expansion in bonnet fungi (Mycena s.s.) driven by repeated elements and novel gene families across ecological guilds.</title>
        <authorList>
            <consortium name="Lawrence Berkeley National Laboratory"/>
            <person name="Harder C.B."/>
            <person name="Miyauchi S."/>
            <person name="Viragh M."/>
            <person name="Kuo A."/>
            <person name="Thoen E."/>
            <person name="Andreopoulos B."/>
            <person name="Lu D."/>
            <person name="Skrede I."/>
            <person name="Drula E."/>
            <person name="Henrissat B."/>
            <person name="Morin E."/>
            <person name="Kohler A."/>
            <person name="Barry K."/>
            <person name="LaButti K."/>
            <person name="Morin E."/>
            <person name="Salamov A."/>
            <person name="Lipzen A."/>
            <person name="Mereny Z."/>
            <person name="Hegedus B."/>
            <person name="Baldrian P."/>
            <person name="Stursova M."/>
            <person name="Weitz H."/>
            <person name="Taylor A."/>
            <person name="Grigoriev I.V."/>
            <person name="Nagy L.G."/>
            <person name="Martin F."/>
            <person name="Kauserud H."/>
        </authorList>
    </citation>
    <scope>NUCLEOTIDE SEQUENCE</scope>
    <source>
        <strain evidence="1">CBHHK002</strain>
    </source>
</reference>
<proteinExistence type="predicted"/>
<evidence type="ECO:0000313" key="2">
    <source>
        <dbReference type="Proteomes" id="UP001218218"/>
    </source>
</evidence>
<protein>
    <submittedName>
        <fullName evidence="1">Uncharacterized protein</fullName>
    </submittedName>
</protein>
<gene>
    <name evidence="1" type="ORF">DFH08DRAFT_965392</name>
</gene>
<evidence type="ECO:0000313" key="1">
    <source>
        <dbReference type="EMBL" id="KAJ7334644.1"/>
    </source>
</evidence>
<dbReference type="EMBL" id="JARIHO010000032">
    <property type="protein sequence ID" value="KAJ7334644.1"/>
    <property type="molecule type" value="Genomic_DNA"/>
</dbReference>
<name>A0AAD6ZQK3_9AGAR</name>
<organism evidence="1 2">
    <name type="scientific">Mycena albidolilacea</name>
    <dbReference type="NCBI Taxonomy" id="1033008"/>
    <lineage>
        <taxon>Eukaryota</taxon>
        <taxon>Fungi</taxon>
        <taxon>Dikarya</taxon>
        <taxon>Basidiomycota</taxon>
        <taxon>Agaricomycotina</taxon>
        <taxon>Agaricomycetes</taxon>
        <taxon>Agaricomycetidae</taxon>
        <taxon>Agaricales</taxon>
        <taxon>Marasmiineae</taxon>
        <taxon>Mycenaceae</taxon>
        <taxon>Mycena</taxon>
    </lineage>
</organism>
<sequence>MDPVVLSGRYRRFVDPAVERILLQTVPWDARKKGGDVLQDCLRELWDKAVSIGFGYGEKVAARAKEEGFEEGKMAGIRDALEKWKGVTATHAERREKDLEEEHMWGFNVGWRLCEEENKVRSAVSVETAVPANIVLDLEDTLPTTTCSVETQTDAPDAAAPPLDWAEDAGDLPLLLEIFPVFEAAFPSLSRAYNDATGTHRERFPALNQIKIRVFAVLHRIHD</sequence>
<comment type="caution">
    <text evidence="1">The sequence shown here is derived from an EMBL/GenBank/DDBJ whole genome shotgun (WGS) entry which is preliminary data.</text>
</comment>